<dbReference type="GO" id="GO:0008270">
    <property type="term" value="F:zinc ion binding"/>
    <property type="evidence" value="ECO:0007669"/>
    <property type="project" value="UniProtKB-UniRule"/>
</dbReference>
<dbReference type="CDD" id="cd03378">
    <property type="entry name" value="beta_CA_cladeC"/>
    <property type="match status" value="1"/>
</dbReference>
<gene>
    <name evidence="10" type="ORF">ATL42_1697</name>
</gene>
<dbReference type="InterPro" id="IPR036874">
    <property type="entry name" value="Carbonic_anhydrase_sf"/>
</dbReference>
<keyword evidence="4 8" id="KW-0862">Zinc</keyword>
<dbReference type="AlphaFoldDB" id="A0A2A9E625"/>
<evidence type="ECO:0000313" key="11">
    <source>
        <dbReference type="Proteomes" id="UP000225548"/>
    </source>
</evidence>
<feature type="binding site" evidence="8">
    <location>
        <position position="112"/>
    </location>
    <ligand>
        <name>Zn(2+)</name>
        <dbReference type="ChEBI" id="CHEBI:29105"/>
    </ligand>
</feature>
<evidence type="ECO:0000256" key="2">
    <source>
        <dbReference type="ARBA" id="ARBA00012925"/>
    </source>
</evidence>
<evidence type="ECO:0000256" key="4">
    <source>
        <dbReference type="ARBA" id="ARBA00022833"/>
    </source>
</evidence>
<evidence type="ECO:0000256" key="5">
    <source>
        <dbReference type="ARBA" id="ARBA00023239"/>
    </source>
</evidence>
<evidence type="ECO:0000313" key="10">
    <source>
        <dbReference type="EMBL" id="PFG33805.1"/>
    </source>
</evidence>
<comment type="similarity">
    <text evidence="1 9">Belongs to the beta-class carbonic anhydrase family.</text>
</comment>
<evidence type="ECO:0000256" key="7">
    <source>
        <dbReference type="ARBA" id="ARBA00048348"/>
    </source>
</evidence>
<comment type="caution">
    <text evidence="10">The sequence shown here is derived from an EMBL/GenBank/DDBJ whole genome shotgun (WGS) entry which is preliminary data.</text>
</comment>
<dbReference type="GO" id="GO:0015976">
    <property type="term" value="P:carbon utilization"/>
    <property type="evidence" value="ECO:0007669"/>
    <property type="project" value="InterPro"/>
</dbReference>
<dbReference type="InterPro" id="IPR001765">
    <property type="entry name" value="Carbonic_anhydrase"/>
</dbReference>
<dbReference type="PROSITE" id="PS00704">
    <property type="entry name" value="PROK_CO2_ANHYDRASE_1"/>
    <property type="match status" value="1"/>
</dbReference>
<evidence type="ECO:0000256" key="8">
    <source>
        <dbReference type="PIRSR" id="PIRSR601765-1"/>
    </source>
</evidence>
<feature type="binding site" evidence="8">
    <location>
        <position position="58"/>
    </location>
    <ligand>
        <name>Zn(2+)</name>
        <dbReference type="ChEBI" id="CHEBI:29105"/>
    </ligand>
</feature>
<comment type="cofactor">
    <cofactor evidence="8">
        <name>Zn(2+)</name>
        <dbReference type="ChEBI" id="CHEBI:29105"/>
    </cofactor>
    <text evidence="8">Binds 1 zinc ion per subunit.</text>
</comment>
<evidence type="ECO:0000256" key="3">
    <source>
        <dbReference type="ARBA" id="ARBA00022723"/>
    </source>
</evidence>
<comment type="function">
    <text evidence="9">Reversible hydration of carbon dioxide.</text>
</comment>
<dbReference type="EC" id="4.2.1.1" evidence="2 9"/>
<dbReference type="FunFam" id="3.40.1050.10:FF:000006">
    <property type="entry name" value="Carbonic anhydrase"/>
    <property type="match status" value="1"/>
</dbReference>
<feature type="binding site" evidence="8">
    <location>
        <position position="109"/>
    </location>
    <ligand>
        <name>Zn(2+)</name>
        <dbReference type="ChEBI" id="CHEBI:29105"/>
    </ligand>
</feature>
<dbReference type="EMBL" id="PDJG01000001">
    <property type="protein sequence ID" value="PFG33805.1"/>
    <property type="molecule type" value="Genomic_DNA"/>
</dbReference>
<dbReference type="Pfam" id="PF00484">
    <property type="entry name" value="Pro_CA"/>
    <property type="match status" value="1"/>
</dbReference>
<dbReference type="SUPFAM" id="SSF53056">
    <property type="entry name" value="beta-carbonic anhydrase, cab"/>
    <property type="match status" value="1"/>
</dbReference>
<dbReference type="OrthoDB" id="9797527at2"/>
<dbReference type="PROSITE" id="PS00705">
    <property type="entry name" value="PROK_CO2_ANHYDRASE_2"/>
    <property type="match status" value="1"/>
</dbReference>
<evidence type="ECO:0000256" key="6">
    <source>
        <dbReference type="ARBA" id="ARBA00024993"/>
    </source>
</evidence>
<keyword evidence="5 9" id="KW-0456">Lyase</keyword>
<dbReference type="PANTHER" id="PTHR11002">
    <property type="entry name" value="CARBONIC ANHYDRASE"/>
    <property type="match status" value="1"/>
</dbReference>
<protein>
    <recommendedName>
        <fullName evidence="2 9">Carbonic anhydrase</fullName>
        <ecNumber evidence="2 9">4.2.1.1</ecNumber>
    </recommendedName>
    <alternativeName>
        <fullName evidence="9">Carbonate dehydratase</fullName>
    </alternativeName>
</protein>
<dbReference type="SMART" id="SM00947">
    <property type="entry name" value="Pro_CA"/>
    <property type="match status" value="1"/>
</dbReference>
<dbReference type="InterPro" id="IPR015892">
    <property type="entry name" value="Carbonic_anhydrase_CS"/>
</dbReference>
<dbReference type="PANTHER" id="PTHR11002:SF79">
    <property type="entry name" value="CARBONIC ANHYDRASE 2"/>
    <property type="match status" value="1"/>
</dbReference>
<evidence type="ECO:0000256" key="1">
    <source>
        <dbReference type="ARBA" id="ARBA00006217"/>
    </source>
</evidence>
<dbReference type="RefSeq" id="WP_098454957.1">
    <property type="nucleotide sequence ID" value="NZ_PDJG01000001.1"/>
</dbReference>
<reference evidence="10 11" key="1">
    <citation type="submission" date="2017-10" db="EMBL/GenBank/DDBJ databases">
        <title>Sequencing the genomes of 1000 actinobacteria strains.</title>
        <authorList>
            <person name="Klenk H.-P."/>
        </authorList>
    </citation>
    <scope>NUCLEOTIDE SEQUENCE [LARGE SCALE GENOMIC DNA]</scope>
    <source>
        <strain evidence="10 11">DSM 18966</strain>
    </source>
</reference>
<feature type="binding site" evidence="8">
    <location>
        <position position="56"/>
    </location>
    <ligand>
        <name>Zn(2+)</name>
        <dbReference type="ChEBI" id="CHEBI:29105"/>
    </ligand>
</feature>
<comment type="function">
    <text evidence="6">Catalyzes the reversible hydration of carbon dioxide to form bicarbonate.</text>
</comment>
<comment type="catalytic activity">
    <reaction evidence="7 9">
        <text>hydrogencarbonate + H(+) = CO2 + H2O</text>
        <dbReference type="Rhea" id="RHEA:10748"/>
        <dbReference type="ChEBI" id="CHEBI:15377"/>
        <dbReference type="ChEBI" id="CHEBI:15378"/>
        <dbReference type="ChEBI" id="CHEBI:16526"/>
        <dbReference type="ChEBI" id="CHEBI:17544"/>
        <dbReference type="EC" id="4.2.1.1"/>
    </reaction>
</comment>
<sequence length="220" mass="23455">MGFLVPHTLTPSQAWIDLKAGNRRFVDDAMIHPSQGFDRRAELKVSQHPFAVVFGCSDSRVAAEIIFDQGLGDVFVVRTAGHVLDTTVIGSIEYAVELLDTPLVVVLGHDSCGAVAAAAHTLMTGEQQTGFVRAVVDRVIPSIVNITSANGGGFKSVDADTLRREHVRHTVSMLHSYSAGLARAIDEGRCAIVGVEYDLADGNARLIEAIGDIGDVTFDA</sequence>
<keyword evidence="11" id="KW-1185">Reference proteome</keyword>
<proteinExistence type="inferred from homology"/>
<evidence type="ECO:0000256" key="9">
    <source>
        <dbReference type="RuleBase" id="RU003956"/>
    </source>
</evidence>
<keyword evidence="3 8" id="KW-0479">Metal-binding</keyword>
<name>A0A2A9E625_9MICO</name>
<dbReference type="GO" id="GO:0004089">
    <property type="term" value="F:carbonate dehydratase activity"/>
    <property type="evidence" value="ECO:0007669"/>
    <property type="project" value="UniProtKB-UniRule"/>
</dbReference>
<dbReference type="Gene3D" id="3.40.1050.10">
    <property type="entry name" value="Carbonic anhydrase"/>
    <property type="match status" value="1"/>
</dbReference>
<organism evidence="10 11">
    <name type="scientific">Sanguibacter antarcticus</name>
    <dbReference type="NCBI Taxonomy" id="372484"/>
    <lineage>
        <taxon>Bacteria</taxon>
        <taxon>Bacillati</taxon>
        <taxon>Actinomycetota</taxon>
        <taxon>Actinomycetes</taxon>
        <taxon>Micrococcales</taxon>
        <taxon>Sanguibacteraceae</taxon>
        <taxon>Sanguibacter</taxon>
    </lineage>
</organism>
<dbReference type="Proteomes" id="UP000225548">
    <property type="component" value="Unassembled WGS sequence"/>
</dbReference>
<accession>A0A2A9E625</accession>